<dbReference type="AlphaFoldDB" id="A0A497YD33"/>
<keyword evidence="4" id="KW-1185">Reference proteome</keyword>
<dbReference type="EMBL" id="SOPX01000002">
    <property type="protein sequence ID" value="TFB31655.1"/>
    <property type="molecule type" value="Genomic_DNA"/>
</dbReference>
<proteinExistence type="predicted"/>
<gene>
    <name evidence="1" type="ORF">BCL90_1149</name>
    <name evidence="2" type="ORF">E3V97_13815</name>
</gene>
<organism evidence="1 3">
    <name type="scientific">Pedobacter alluvionis</name>
    <dbReference type="NCBI Taxonomy" id="475253"/>
    <lineage>
        <taxon>Bacteria</taxon>
        <taxon>Pseudomonadati</taxon>
        <taxon>Bacteroidota</taxon>
        <taxon>Sphingobacteriia</taxon>
        <taxon>Sphingobacteriales</taxon>
        <taxon>Sphingobacteriaceae</taxon>
        <taxon>Pedobacter</taxon>
    </lineage>
</organism>
<evidence type="ECO:0000313" key="3">
    <source>
        <dbReference type="Proteomes" id="UP000273898"/>
    </source>
</evidence>
<protein>
    <submittedName>
        <fullName evidence="1">Uncharacterized protein</fullName>
    </submittedName>
</protein>
<reference evidence="1 3" key="1">
    <citation type="submission" date="2018-10" db="EMBL/GenBank/DDBJ databases">
        <title>Genomic Encyclopedia of Archaeal and Bacterial Type Strains, Phase II (KMG-II): from individual species to whole genera.</title>
        <authorList>
            <person name="Goeker M."/>
        </authorList>
    </citation>
    <scope>NUCLEOTIDE SEQUENCE [LARGE SCALE GENOMIC DNA]</scope>
    <source>
        <strain evidence="1 3">DSM 19624</strain>
    </source>
</reference>
<dbReference type="Proteomes" id="UP000273898">
    <property type="component" value="Unassembled WGS sequence"/>
</dbReference>
<reference evidence="2 4" key="2">
    <citation type="submission" date="2019-03" db="EMBL/GenBank/DDBJ databases">
        <authorList>
            <person name="He R.-H."/>
        </authorList>
    </citation>
    <scope>NUCLEOTIDE SEQUENCE [LARGE SCALE GENOMIC DNA]</scope>
    <source>
        <strain evidence="2 4">DSM 19624</strain>
    </source>
</reference>
<sequence length="192" mass="22570">MNIYYINQELKYAREDFESFVNSFQNKVNFNPLDPESYKYWNTFIDHVCNSFNKVENLNKTSKGEFRKVVGEAINLKRTDPLLLYVRECRNAYQHSNQEMCTMEIISNIPVDTFELTRLDTDENGNEYPVETTTHNLYPSAILLKTVVNRGVAYIPPGYHLGNRLKKYRDPIEVGLLTIKYYEGLYNQLENL</sequence>
<dbReference type="RefSeq" id="WP_121282985.1">
    <property type="nucleotide sequence ID" value="NZ_RCCK01000010.1"/>
</dbReference>
<dbReference type="Proteomes" id="UP000297429">
    <property type="component" value="Unassembled WGS sequence"/>
</dbReference>
<accession>A0A497YD33</accession>
<name>A0A497YD33_9SPHI</name>
<evidence type="ECO:0000313" key="2">
    <source>
        <dbReference type="EMBL" id="TFB31655.1"/>
    </source>
</evidence>
<evidence type="ECO:0000313" key="1">
    <source>
        <dbReference type="EMBL" id="RLJ80386.1"/>
    </source>
</evidence>
<comment type="caution">
    <text evidence="1">The sequence shown here is derived from an EMBL/GenBank/DDBJ whole genome shotgun (WGS) entry which is preliminary data.</text>
</comment>
<dbReference type="EMBL" id="RCCK01000010">
    <property type="protein sequence ID" value="RLJ80386.1"/>
    <property type="molecule type" value="Genomic_DNA"/>
</dbReference>
<evidence type="ECO:0000313" key="4">
    <source>
        <dbReference type="Proteomes" id="UP000297429"/>
    </source>
</evidence>